<evidence type="ECO:0000259" key="5">
    <source>
        <dbReference type="PROSITE" id="PS50949"/>
    </source>
</evidence>
<dbReference type="InterPro" id="IPR000524">
    <property type="entry name" value="Tscrpt_reg_HTH_GntR"/>
</dbReference>
<dbReference type="Pfam" id="PF00392">
    <property type="entry name" value="GntR"/>
    <property type="match status" value="1"/>
</dbReference>
<evidence type="ECO:0000256" key="1">
    <source>
        <dbReference type="ARBA" id="ARBA00023015"/>
    </source>
</evidence>
<evidence type="ECO:0000256" key="2">
    <source>
        <dbReference type="ARBA" id="ARBA00023125"/>
    </source>
</evidence>
<sequence length="260" mass="27964">MTTDAAPVAPSSSATSEAAAPSPPATSEAAAPLPPAAAPAISVAPSISKAETAYRAIRSRITDGSFSPGYRLTLSKLATDLGVSVVPVREAIRRLEAESLVVFERNIGATVAGINTTEYEWTMQTLGVVEGAATALAAELISQEDLARARGINDEMRRCLENFDPQRFTRLNNELHELLYSPCPNEHLKDLASRGWARLALMRSSIFSFVPGRAANSVAEHDHILDLIAASASPAEIESAVRHHRYATLHAFLDHERTQK</sequence>
<dbReference type="Gene3D" id="1.10.10.10">
    <property type="entry name" value="Winged helix-like DNA-binding domain superfamily/Winged helix DNA-binding domain"/>
    <property type="match status" value="1"/>
</dbReference>
<keyword evidence="1" id="KW-0805">Transcription regulation</keyword>
<proteinExistence type="predicted"/>
<evidence type="ECO:0000313" key="7">
    <source>
        <dbReference type="Proteomes" id="UP001209083"/>
    </source>
</evidence>
<keyword evidence="3" id="KW-0804">Transcription</keyword>
<dbReference type="InterPro" id="IPR011711">
    <property type="entry name" value="GntR_C"/>
</dbReference>
<evidence type="ECO:0000256" key="4">
    <source>
        <dbReference type="SAM" id="MobiDB-lite"/>
    </source>
</evidence>
<feature type="region of interest" description="Disordered" evidence="4">
    <location>
        <begin position="1"/>
        <end position="33"/>
    </location>
</feature>
<dbReference type="InterPro" id="IPR008920">
    <property type="entry name" value="TF_FadR/GntR_C"/>
</dbReference>
<name>A0ABY8QU23_9MICO</name>
<keyword evidence="7" id="KW-1185">Reference proteome</keyword>
<dbReference type="Pfam" id="PF07729">
    <property type="entry name" value="FCD"/>
    <property type="match status" value="1"/>
</dbReference>
<dbReference type="SMART" id="SM00345">
    <property type="entry name" value="HTH_GNTR"/>
    <property type="match status" value="1"/>
</dbReference>
<reference evidence="6 7" key="1">
    <citation type="submission" date="2023-05" db="EMBL/GenBank/DDBJ databases">
        <title>Lithophilousrod everest ZFBP1038 complete genpme.</title>
        <authorList>
            <person name="Tian M."/>
        </authorList>
    </citation>
    <scope>NUCLEOTIDE SEQUENCE [LARGE SCALE GENOMIC DNA]</scope>
    <source>
        <strain evidence="6 7">ZFBP1038</strain>
    </source>
</reference>
<dbReference type="RefSeq" id="WP_349638722.1">
    <property type="nucleotide sequence ID" value="NZ_CP090958.1"/>
</dbReference>
<dbReference type="PANTHER" id="PTHR43537:SF24">
    <property type="entry name" value="GLUCONATE OPERON TRANSCRIPTIONAL REPRESSOR"/>
    <property type="match status" value="1"/>
</dbReference>
<dbReference type="InterPro" id="IPR036388">
    <property type="entry name" value="WH-like_DNA-bd_sf"/>
</dbReference>
<keyword evidence="2" id="KW-0238">DNA-binding</keyword>
<dbReference type="Gene3D" id="1.20.120.530">
    <property type="entry name" value="GntR ligand-binding domain-like"/>
    <property type="match status" value="1"/>
</dbReference>
<evidence type="ECO:0000256" key="3">
    <source>
        <dbReference type="ARBA" id="ARBA00023163"/>
    </source>
</evidence>
<feature type="domain" description="HTH gntR-type" evidence="5">
    <location>
        <begin position="47"/>
        <end position="114"/>
    </location>
</feature>
<dbReference type="CDD" id="cd07377">
    <property type="entry name" value="WHTH_GntR"/>
    <property type="match status" value="1"/>
</dbReference>
<dbReference type="EMBL" id="CP090958">
    <property type="protein sequence ID" value="WGW11926.1"/>
    <property type="molecule type" value="Genomic_DNA"/>
</dbReference>
<dbReference type="SMART" id="SM00895">
    <property type="entry name" value="FCD"/>
    <property type="match status" value="1"/>
</dbReference>
<protein>
    <submittedName>
        <fullName evidence="6">GntR family transcriptional regulator</fullName>
    </submittedName>
</protein>
<organism evidence="6 7">
    <name type="scientific">Saxibacter everestensis</name>
    <dbReference type="NCBI Taxonomy" id="2909229"/>
    <lineage>
        <taxon>Bacteria</taxon>
        <taxon>Bacillati</taxon>
        <taxon>Actinomycetota</taxon>
        <taxon>Actinomycetes</taxon>
        <taxon>Micrococcales</taxon>
        <taxon>Brevibacteriaceae</taxon>
        <taxon>Saxibacter</taxon>
    </lineage>
</organism>
<dbReference type="SUPFAM" id="SSF46785">
    <property type="entry name" value="Winged helix' DNA-binding domain"/>
    <property type="match status" value="1"/>
</dbReference>
<evidence type="ECO:0000313" key="6">
    <source>
        <dbReference type="EMBL" id="WGW11926.1"/>
    </source>
</evidence>
<dbReference type="PANTHER" id="PTHR43537">
    <property type="entry name" value="TRANSCRIPTIONAL REGULATOR, GNTR FAMILY"/>
    <property type="match status" value="1"/>
</dbReference>
<dbReference type="InterPro" id="IPR036390">
    <property type="entry name" value="WH_DNA-bd_sf"/>
</dbReference>
<gene>
    <name evidence="6" type="ORF">LWF01_17845</name>
</gene>
<feature type="compositionally biased region" description="Low complexity" evidence="4">
    <location>
        <begin position="1"/>
        <end position="31"/>
    </location>
</feature>
<dbReference type="Proteomes" id="UP001209083">
    <property type="component" value="Chromosome"/>
</dbReference>
<dbReference type="SUPFAM" id="SSF48008">
    <property type="entry name" value="GntR ligand-binding domain-like"/>
    <property type="match status" value="1"/>
</dbReference>
<accession>A0ABY8QU23</accession>
<dbReference type="PROSITE" id="PS50949">
    <property type="entry name" value="HTH_GNTR"/>
    <property type="match status" value="1"/>
</dbReference>